<comment type="catalytic activity">
    <reaction evidence="3 4 5">
        <text>an acyl phosphate + H2O = a carboxylate + phosphate + H(+)</text>
        <dbReference type="Rhea" id="RHEA:14965"/>
        <dbReference type="ChEBI" id="CHEBI:15377"/>
        <dbReference type="ChEBI" id="CHEBI:15378"/>
        <dbReference type="ChEBI" id="CHEBI:29067"/>
        <dbReference type="ChEBI" id="CHEBI:43474"/>
        <dbReference type="ChEBI" id="CHEBI:59918"/>
        <dbReference type="EC" id="3.6.1.7"/>
    </reaction>
</comment>
<feature type="active site" evidence="4">
    <location>
        <position position="39"/>
    </location>
</feature>
<feature type="domain" description="Acylphosphatase-like" evidence="7">
    <location>
        <begin position="6"/>
        <end position="93"/>
    </location>
</feature>
<dbReference type="Gene3D" id="3.30.70.100">
    <property type="match status" value="1"/>
</dbReference>
<evidence type="ECO:0000256" key="4">
    <source>
        <dbReference type="PROSITE-ProRule" id="PRU00520"/>
    </source>
</evidence>
<feature type="active site" evidence="4">
    <location>
        <position position="21"/>
    </location>
</feature>
<gene>
    <name evidence="8" type="ORF">COV54_00390</name>
</gene>
<evidence type="ECO:0000256" key="3">
    <source>
        <dbReference type="ARBA" id="ARBA00047645"/>
    </source>
</evidence>
<comment type="similarity">
    <text evidence="1 6">Belongs to the acylphosphatase family.</text>
</comment>
<dbReference type="PRINTS" id="PR00112">
    <property type="entry name" value="ACYLPHPHTASE"/>
</dbReference>
<dbReference type="Proteomes" id="UP000228867">
    <property type="component" value="Unassembled WGS sequence"/>
</dbReference>
<dbReference type="InterPro" id="IPR001792">
    <property type="entry name" value="Acylphosphatase-like_dom"/>
</dbReference>
<name>A0A2H0NF87_9BACT</name>
<dbReference type="EMBL" id="PCWR01000009">
    <property type="protein sequence ID" value="PIR07563.1"/>
    <property type="molecule type" value="Genomic_DNA"/>
</dbReference>
<dbReference type="PANTHER" id="PTHR47268">
    <property type="entry name" value="ACYLPHOSPHATASE"/>
    <property type="match status" value="1"/>
</dbReference>
<evidence type="ECO:0000256" key="2">
    <source>
        <dbReference type="ARBA" id="ARBA00012150"/>
    </source>
</evidence>
<sequence length="93" mass="10916">MAEKVRVNIIVSGKVQGVYFREKTWEKAEEFGVFGWVRNLSDGRVEAVFEGEKDKAEEMVEWARKGPFWAKVNGLEASWEEYKGEFSNFEIRY</sequence>
<protein>
    <recommendedName>
        <fullName evidence="2 4">Acylphosphatase</fullName>
        <ecNumber evidence="2 4">3.6.1.7</ecNumber>
    </recommendedName>
</protein>
<dbReference type="AlphaFoldDB" id="A0A2H0NF87"/>
<evidence type="ECO:0000256" key="5">
    <source>
        <dbReference type="RuleBase" id="RU000553"/>
    </source>
</evidence>
<dbReference type="SUPFAM" id="SSF54975">
    <property type="entry name" value="Acylphosphatase/BLUF domain-like"/>
    <property type="match status" value="1"/>
</dbReference>
<dbReference type="InterPro" id="IPR020456">
    <property type="entry name" value="Acylphosphatase"/>
</dbReference>
<dbReference type="Pfam" id="PF00708">
    <property type="entry name" value="Acylphosphatase"/>
    <property type="match status" value="1"/>
</dbReference>
<evidence type="ECO:0000313" key="9">
    <source>
        <dbReference type="Proteomes" id="UP000228867"/>
    </source>
</evidence>
<dbReference type="PROSITE" id="PS51160">
    <property type="entry name" value="ACYLPHOSPHATASE_3"/>
    <property type="match status" value="1"/>
</dbReference>
<dbReference type="PANTHER" id="PTHR47268:SF4">
    <property type="entry name" value="ACYLPHOSPHATASE"/>
    <property type="match status" value="1"/>
</dbReference>
<keyword evidence="4 5" id="KW-0378">Hydrolase</keyword>
<evidence type="ECO:0000256" key="1">
    <source>
        <dbReference type="ARBA" id="ARBA00005614"/>
    </source>
</evidence>
<accession>A0A2H0NF87</accession>
<evidence type="ECO:0000256" key="6">
    <source>
        <dbReference type="RuleBase" id="RU004168"/>
    </source>
</evidence>
<evidence type="ECO:0000259" key="7">
    <source>
        <dbReference type="PROSITE" id="PS51160"/>
    </source>
</evidence>
<proteinExistence type="inferred from homology"/>
<dbReference type="EC" id="3.6.1.7" evidence="2 4"/>
<comment type="caution">
    <text evidence="8">The sequence shown here is derived from an EMBL/GenBank/DDBJ whole genome shotgun (WGS) entry which is preliminary data.</text>
</comment>
<dbReference type="PROSITE" id="PS00151">
    <property type="entry name" value="ACYLPHOSPHATASE_2"/>
    <property type="match status" value="1"/>
</dbReference>
<evidence type="ECO:0000313" key="8">
    <source>
        <dbReference type="EMBL" id="PIR07563.1"/>
    </source>
</evidence>
<dbReference type="InterPro" id="IPR036046">
    <property type="entry name" value="Acylphosphatase-like_dom_sf"/>
</dbReference>
<reference evidence="8 9" key="1">
    <citation type="submission" date="2017-09" db="EMBL/GenBank/DDBJ databases">
        <title>Depth-based differentiation of microbial function through sediment-hosted aquifers and enrichment of novel symbionts in the deep terrestrial subsurface.</title>
        <authorList>
            <person name="Probst A.J."/>
            <person name="Ladd B."/>
            <person name="Jarett J.K."/>
            <person name="Geller-Mcgrath D.E."/>
            <person name="Sieber C.M."/>
            <person name="Emerson J.B."/>
            <person name="Anantharaman K."/>
            <person name="Thomas B.C."/>
            <person name="Malmstrom R."/>
            <person name="Stieglmeier M."/>
            <person name="Klingl A."/>
            <person name="Woyke T."/>
            <person name="Ryan C.M."/>
            <person name="Banfield J.F."/>
        </authorList>
    </citation>
    <scope>NUCLEOTIDE SEQUENCE [LARGE SCALE GENOMIC DNA]</scope>
    <source>
        <strain evidence="8">CG11_big_fil_rev_8_21_14_0_20_38_23</strain>
    </source>
</reference>
<organism evidence="8 9">
    <name type="scientific">Candidatus Jorgensenbacteria bacterium CG11_big_fil_rev_8_21_14_0_20_38_23</name>
    <dbReference type="NCBI Taxonomy" id="1974594"/>
    <lineage>
        <taxon>Bacteria</taxon>
        <taxon>Candidatus Joergenseniibacteriota</taxon>
    </lineage>
</organism>
<dbReference type="PROSITE" id="PS00150">
    <property type="entry name" value="ACYLPHOSPHATASE_1"/>
    <property type="match status" value="1"/>
</dbReference>
<dbReference type="InterPro" id="IPR017968">
    <property type="entry name" value="Acylphosphatase_CS"/>
</dbReference>
<dbReference type="GO" id="GO:0003998">
    <property type="term" value="F:acylphosphatase activity"/>
    <property type="evidence" value="ECO:0007669"/>
    <property type="project" value="UniProtKB-EC"/>
</dbReference>